<evidence type="ECO:0000256" key="1">
    <source>
        <dbReference type="ARBA" id="ARBA00023186"/>
    </source>
</evidence>
<evidence type="ECO:0000313" key="4">
    <source>
        <dbReference type="EMBL" id="NHN25773.1"/>
    </source>
</evidence>
<keyword evidence="1" id="KW-0143">Chaperone</keyword>
<dbReference type="InterPro" id="IPR036869">
    <property type="entry name" value="J_dom_sf"/>
</dbReference>
<keyword evidence="5" id="KW-1185">Reference proteome</keyword>
<name>A0ABX0IQD7_9FLAO</name>
<proteinExistence type="predicted"/>
<dbReference type="InterPro" id="IPR008971">
    <property type="entry name" value="HSP40/DnaJ_pept-bd"/>
</dbReference>
<feature type="domain" description="J" evidence="3">
    <location>
        <begin position="5"/>
        <end position="70"/>
    </location>
</feature>
<dbReference type="Proteomes" id="UP000817854">
    <property type="component" value="Unassembled WGS sequence"/>
</dbReference>
<dbReference type="PANTHER" id="PTHR43096:SF52">
    <property type="entry name" value="DNAJ HOMOLOG 1, MITOCHONDRIAL-RELATED"/>
    <property type="match status" value="1"/>
</dbReference>
<comment type="caution">
    <text evidence="4">The sequence shown here is derived from an EMBL/GenBank/DDBJ whole genome shotgun (WGS) entry which is preliminary data.</text>
</comment>
<feature type="compositionally biased region" description="Basic and acidic residues" evidence="2">
    <location>
        <begin position="69"/>
        <end position="81"/>
    </location>
</feature>
<protein>
    <submittedName>
        <fullName evidence="4">J domain-containing protein</fullName>
    </submittedName>
</protein>
<reference evidence="5" key="1">
    <citation type="submission" date="2019-05" db="EMBL/GenBank/DDBJ databases">
        <title>Flavobacterium profundi sp. nov., isolated from a deep-sea seamount.</title>
        <authorList>
            <person name="Zhang D.-C."/>
        </authorList>
    </citation>
    <scope>NUCLEOTIDE SEQUENCE [LARGE SCALE GENOMIC DNA]</scope>
    <source>
        <strain evidence="5">EC11</strain>
    </source>
</reference>
<sequence length="299" mass="33836">MEFMDYYKILEIDKNATPEAIKKAYRRLARKWHPDVNPNDEAAKLKFQQLNEANEVLSNPEKRKKYDKHGKDWERGEEYEKYQQQQQRKYGNAGRQQNTSNFNGEDFSDFFSSMFGQQAGGGSRNSRSAKFRGQDFNATSQLDIKEAATTHKQTFTVNGKSIRITIPAGIEDGQTIKISGYGGEGVNNGPKGDLYITFTIVNTTPFKRVGNDLYLNHELDLYTAVLGGEITLSTFDGTKLKLKVASGTQNGTKVRLKGKGFPVYKKEGHFGDLYVTYNISIPTNLSEEEIKLFHQLAKK</sequence>
<dbReference type="PROSITE" id="PS00636">
    <property type="entry name" value="DNAJ_1"/>
    <property type="match status" value="1"/>
</dbReference>
<feature type="compositionally biased region" description="Polar residues" evidence="2">
    <location>
        <begin position="94"/>
        <end position="103"/>
    </location>
</feature>
<dbReference type="CDD" id="cd06257">
    <property type="entry name" value="DnaJ"/>
    <property type="match status" value="1"/>
</dbReference>
<dbReference type="RefSeq" id="WP_140962116.1">
    <property type="nucleotide sequence ID" value="NZ_VEVQ02000005.1"/>
</dbReference>
<feature type="region of interest" description="Disordered" evidence="2">
    <location>
        <begin position="53"/>
        <end position="103"/>
    </location>
</feature>
<gene>
    <name evidence="4" type="ORF">FIA58_008815</name>
</gene>
<dbReference type="Gene3D" id="1.10.287.110">
    <property type="entry name" value="DnaJ domain"/>
    <property type="match status" value="1"/>
</dbReference>
<reference evidence="4 5" key="2">
    <citation type="submission" date="2019-05" db="EMBL/GenBank/DDBJ databases">
        <authorList>
            <person name="Lianzixin W."/>
        </authorList>
    </citation>
    <scope>NUCLEOTIDE SEQUENCE [LARGE SCALE GENOMIC DNA]</scope>
    <source>
        <strain evidence="4 5">EC11</strain>
    </source>
</reference>
<dbReference type="PRINTS" id="PR00625">
    <property type="entry name" value="JDOMAIN"/>
</dbReference>
<dbReference type="SUPFAM" id="SSF49493">
    <property type="entry name" value="HSP40/DnaJ peptide-binding domain"/>
    <property type="match status" value="2"/>
</dbReference>
<dbReference type="Pfam" id="PF00226">
    <property type="entry name" value="DnaJ"/>
    <property type="match status" value="1"/>
</dbReference>
<evidence type="ECO:0000259" key="3">
    <source>
        <dbReference type="PROSITE" id="PS50076"/>
    </source>
</evidence>
<organism evidence="4 5">
    <name type="scientific">Flavobacterium jejuense</name>
    <dbReference type="NCBI Taxonomy" id="1544455"/>
    <lineage>
        <taxon>Bacteria</taxon>
        <taxon>Pseudomonadati</taxon>
        <taxon>Bacteroidota</taxon>
        <taxon>Flavobacteriia</taxon>
        <taxon>Flavobacteriales</taxon>
        <taxon>Flavobacteriaceae</taxon>
        <taxon>Flavobacterium</taxon>
    </lineage>
</organism>
<dbReference type="PANTHER" id="PTHR43096">
    <property type="entry name" value="DNAJ HOMOLOG 1, MITOCHONDRIAL-RELATED"/>
    <property type="match status" value="1"/>
</dbReference>
<dbReference type="SMART" id="SM00271">
    <property type="entry name" value="DnaJ"/>
    <property type="match status" value="1"/>
</dbReference>
<dbReference type="SUPFAM" id="SSF46565">
    <property type="entry name" value="Chaperone J-domain"/>
    <property type="match status" value="1"/>
</dbReference>
<dbReference type="Gene3D" id="2.60.260.20">
    <property type="entry name" value="Urease metallochaperone UreE, N-terminal domain"/>
    <property type="match status" value="2"/>
</dbReference>
<accession>A0ABX0IQD7</accession>
<dbReference type="InterPro" id="IPR002939">
    <property type="entry name" value="DnaJ_C"/>
</dbReference>
<dbReference type="Pfam" id="PF01556">
    <property type="entry name" value="DnaJ_C"/>
    <property type="match status" value="1"/>
</dbReference>
<dbReference type="CDD" id="cd10747">
    <property type="entry name" value="DnaJ_C"/>
    <property type="match status" value="1"/>
</dbReference>
<dbReference type="InterPro" id="IPR018253">
    <property type="entry name" value="DnaJ_domain_CS"/>
</dbReference>
<feature type="compositionally biased region" description="Low complexity" evidence="2">
    <location>
        <begin position="82"/>
        <end position="91"/>
    </location>
</feature>
<dbReference type="PROSITE" id="PS50076">
    <property type="entry name" value="DNAJ_2"/>
    <property type="match status" value="1"/>
</dbReference>
<dbReference type="InterPro" id="IPR001623">
    <property type="entry name" value="DnaJ_domain"/>
</dbReference>
<evidence type="ECO:0000256" key="2">
    <source>
        <dbReference type="SAM" id="MobiDB-lite"/>
    </source>
</evidence>
<reference evidence="4 5" key="3">
    <citation type="submission" date="2020-02" db="EMBL/GenBank/DDBJ databases">
        <title>Flavobacterium profundi sp. nov., isolated from a deep-sea seamount.</title>
        <authorList>
            <person name="Zhang D.-C."/>
        </authorList>
    </citation>
    <scope>NUCLEOTIDE SEQUENCE [LARGE SCALE GENOMIC DNA]</scope>
    <source>
        <strain evidence="4 5">EC11</strain>
    </source>
</reference>
<dbReference type="EMBL" id="VEVQ02000005">
    <property type="protein sequence ID" value="NHN25773.1"/>
    <property type="molecule type" value="Genomic_DNA"/>
</dbReference>
<evidence type="ECO:0000313" key="5">
    <source>
        <dbReference type="Proteomes" id="UP000817854"/>
    </source>
</evidence>